<dbReference type="Proteomes" id="UP000565441">
    <property type="component" value="Unassembled WGS sequence"/>
</dbReference>
<dbReference type="AlphaFoldDB" id="A0A8H5HFE1"/>
<name>A0A8H5HFE1_9AGAR</name>
<protein>
    <submittedName>
        <fullName evidence="1">Uncharacterized protein</fullName>
    </submittedName>
</protein>
<comment type="caution">
    <text evidence="1">The sequence shown here is derived from an EMBL/GenBank/DDBJ whole genome shotgun (WGS) entry which is preliminary data.</text>
</comment>
<sequence>MTPASSLFHLFFERITPTPLRRLLTHGHDEGPQAMPPELLDQIIDRSRNDRPTLLALGLVSKQTLARSRHYLFSTVEFDDNDKHFDTFLGLLDAPWTSFTAATVSLHVKDLFHSTRGYTYRPKRNILRILSSLTHLTTLWVTSTSWRCIPSHIRQFFFQLRITDLQFDSVEFYESEFVEFFSMLQPSTAMITAYNLKHEDGDDLSAISSIFQQQFRLKTLDSYSLVLLKDVWDPLRFKDLNVTVESFHLRLLDLATSDRETSTAFISRFLTHIGPSLKRLFINISEPHFWPDVLPFYECVDFSQCVNLRVIHFGTVTLDHGDAAEKMSSMVSTMWKLLSALPSHSIEEVVLTFDPHCSSVEGSLDELKRFPWLDLVTRVQKMFQVLQKIEIRMGGSYFRYGRELAPHVEALRQAGLRQLEEEGVVSFSAIPRAPGETLQFESPWREVTDSL</sequence>
<dbReference type="OrthoDB" id="2788229at2759"/>
<evidence type="ECO:0000313" key="1">
    <source>
        <dbReference type="EMBL" id="KAF5382136.1"/>
    </source>
</evidence>
<organism evidence="1 2">
    <name type="scientific">Tricholomella constricta</name>
    <dbReference type="NCBI Taxonomy" id="117010"/>
    <lineage>
        <taxon>Eukaryota</taxon>
        <taxon>Fungi</taxon>
        <taxon>Dikarya</taxon>
        <taxon>Basidiomycota</taxon>
        <taxon>Agaricomycotina</taxon>
        <taxon>Agaricomycetes</taxon>
        <taxon>Agaricomycetidae</taxon>
        <taxon>Agaricales</taxon>
        <taxon>Tricholomatineae</taxon>
        <taxon>Lyophyllaceae</taxon>
        <taxon>Tricholomella</taxon>
    </lineage>
</organism>
<reference evidence="1 2" key="1">
    <citation type="journal article" date="2020" name="ISME J.">
        <title>Uncovering the hidden diversity of litter-decomposition mechanisms in mushroom-forming fungi.</title>
        <authorList>
            <person name="Floudas D."/>
            <person name="Bentzer J."/>
            <person name="Ahren D."/>
            <person name="Johansson T."/>
            <person name="Persson P."/>
            <person name="Tunlid A."/>
        </authorList>
    </citation>
    <scope>NUCLEOTIDE SEQUENCE [LARGE SCALE GENOMIC DNA]</scope>
    <source>
        <strain evidence="1 2">CBS 661.87</strain>
    </source>
</reference>
<gene>
    <name evidence="1" type="ORF">D9615_004301</name>
</gene>
<evidence type="ECO:0000313" key="2">
    <source>
        <dbReference type="Proteomes" id="UP000565441"/>
    </source>
</evidence>
<accession>A0A8H5HFE1</accession>
<proteinExistence type="predicted"/>
<dbReference type="EMBL" id="JAACJP010000009">
    <property type="protein sequence ID" value="KAF5382136.1"/>
    <property type="molecule type" value="Genomic_DNA"/>
</dbReference>
<keyword evidence="2" id="KW-1185">Reference proteome</keyword>